<dbReference type="RefSeq" id="WP_323574921.1">
    <property type="nucleotide sequence ID" value="NZ_JAYGJQ010000001.1"/>
</dbReference>
<feature type="transmembrane region" description="Helical" evidence="2">
    <location>
        <begin position="152"/>
        <end position="170"/>
    </location>
</feature>
<keyword evidence="2" id="KW-1133">Transmembrane helix</keyword>
<gene>
    <name evidence="3" type="ORF">SHI21_04330</name>
</gene>
<name>A0ABU5VSS8_9BACT</name>
<comment type="caution">
    <text evidence="3">The sequence shown here is derived from an EMBL/GenBank/DDBJ whole genome shotgun (WGS) entry which is preliminary data.</text>
</comment>
<proteinExistence type="predicted"/>
<evidence type="ECO:0000313" key="3">
    <source>
        <dbReference type="EMBL" id="MEA9355409.1"/>
    </source>
</evidence>
<feature type="transmembrane region" description="Helical" evidence="2">
    <location>
        <begin position="176"/>
        <end position="198"/>
    </location>
</feature>
<sequence>MEEHSFEIKCGIVIAIFAAVMALSDMFAGKYGEDEIKFINEKSSSYMWYQAKSIRETVVEGQRDLINTLVQGKAINENSQNLLKEHTDKLTKKIERYEKEKAEILKGSSKVGEVNWVQDVDGKLGQVIGAKEYEEKIETLGKAGDQFDLSNLFFQICLVMGAISLVVKKPSLRTTFFYVMIFLGVLGSGFSFMALTIAMKA</sequence>
<keyword evidence="4" id="KW-1185">Reference proteome</keyword>
<accession>A0ABU5VSS8</accession>
<reference evidence="3 4" key="1">
    <citation type="submission" date="2023-11" db="EMBL/GenBank/DDBJ databases">
        <title>A Novel Polar Bacteriovorax (B. antarcticus) Isolated from the Biocrust in Antarctica.</title>
        <authorList>
            <person name="Mun W."/>
            <person name="Choi S.Y."/>
            <person name="Mitchell R.J."/>
        </authorList>
    </citation>
    <scope>NUCLEOTIDE SEQUENCE [LARGE SCALE GENOMIC DNA]</scope>
    <source>
        <strain evidence="3 4">PP10</strain>
    </source>
</reference>
<dbReference type="EMBL" id="JAYGJQ010000001">
    <property type="protein sequence ID" value="MEA9355409.1"/>
    <property type="molecule type" value="Genomic_DNA"/>
</dbReference>
<evidence type="ECO:0000313" key="4">
    <source>
        <dbReference type="Proteomes" id="UP001302274"/>
    </source>
</evidence>
<keyword evidence="1" id="KW-0175">Coiled coil</keyword>
<dbReference type="Proteomes" id="UP001302274">
    <property type="component" value="Unassembled WGS sequence"/>
</dbReference>
<keyword evidence="2" id="KW-0812">Transmembrane</keyword>
<dbReference type="Pfam" id="PF14235">
    <property type="entry name" value="DUF4337"/>
    <property type="match status" value="1"/>
</dbReference>
<dbReference type="InterPro" id="IPR025570">
    <property type="entry name" value="DUF4337"/>
</dbReference>
<keyword evidence="2" id="KW-0472">Membrane</keyword>
<feature type="transmembrane region" description="Helical" evidence="2">
    <location>
        <begin position="6"/>
        <end position="28"/>
    </location>
</feature>
<evidence type="ECO:0000256" key="2">
    <source>
        <dbReference type="SAM" id="Phobius"/>
    </source>
</evidence>
<protein>
    <submittedName>
        <fullName evidence="3">DUF4337 domain-containing protein</fullName>
    </submittedName>
</protein>
<evidence type="ECO:0000256" key="1">
    <source>
        <dbReference type="SAM" id="Coils"/>
    </source>
</evidence>
<feature type="coiled-coil region" evidence="1">
    <location>
        <begin position="80"/>
        <end position="107"/>
    </location>
</feature>
<organism evidence="3 4">
    <name type="scientific">Bacteriovorax antarcticus</name>
    <dbReference type="NCBI Taxonomy" id="3088717"/>
    <lineage>
        <taxon>Bacteria</taxon>
        <taxon>Pseudomonadati</taxon>
        <taxon>Bdellovibrionota</taxon>
        <taxon>Bacteriovoracia</taxon>
        <taxon>Bacteriovoracales</taxon>
        <taxon>Bacteriovoracaceae</taxon>
        <taxon>Bacteriovorax</taxon>
    </lineage>
</organism>